<organism evidence="2 3">
    <name type="scientific">Salix koriyanagi</name>
    <dbReference type="NCBI Taxonomy" id="2511006"/>
    <lineage>
        <taxon>Eukaryota</taxon>
        <taxon>Viridiplantae</taxon>
        <taxon>Streptophyta</taxon>
        <taxon>Embryophyta</taxon>
        <taxon>Tracheophyta</taxon>
        <taxon>Spermatophyta</taxon>
        <taxon>Magnoliopsida</taxon>
        <taxon>eudicotyledons</taxon>
        <taxon>Gunneridae</taxon>
        <taxon>Pentapetalae</taxon>
        <taxon>rosids</taxon>
        <taxon>fabids</taxon>
        <taxon>Malpighiales</taxon>
        <taxon>Salicaceae</taxon>
        <taxon>Saliceae</taxon>
        <taxon>Salix</taxon>
    </lineage>
</organism>
<protein>
    <submittedName>
        <fullName evidence="2">Uncharacterized protein</fullName>
    </submittedName>
</protein>
<evidence type="ECO:0000256" key="1">
    <source>
        <dbReference type="SAM" id="MobiDB-lite"/>
    </source>
</evidence>
<dbReference type="EMBL" id="JAPFFM010000002">
    <property type="protein sequence ID" value="KAJ6773118.1"/>
    <property type="molecule type" value="Genomic_DNA"/>
</dbReference>
<comment type="caution">
    <text evidence="2">The sequence shown here is derived from an EMBL/GenBank/DDBJ whole genome shotgun (WGS) entry which is preliminary data.</text>
</comment>
<reference evidence="2" key="2">
    <citation type="journal article" date="2023" name="Int. J. Mol. Sci.">
        <title>De Novo Assembly and Annotation of 11 Diverse Shrub Willow (Salix) Genomes Reveals Novel Gene Organization in Sex-Linked Regions.</title>
        <authorList>
            <person name="Hyden B."/>
            <person name="Feng K."/>
            <person name="Yates T.B."/>
            <person name="Jawdy S."/>
            <person name="Cereghino C."/>
            <person name="Smart L.B."/>
            <person name="Muchero W."/>
        </authorList>
    </citation>
    <scope>NUCLEOTIDE SEQUENCE</scope>
    <source>
        <tissue evidence="2">Shoot tip</tissue>
    </source>
</reference>
<evidence type="ECO:0000313" key="2">
    <source>
        <dbReference type="EMBL" id="KAJ6773118.1"/>
    </source>
</evidence>
<gene>
    <name evidence="2" type="ORF">OIU74_019175</name>
</gene>
<keyword evidence="3" id="KW-1185">Reference proteome</keyword>
<dbReference type="Proteomes" id="UP001151752">
    <property type="component" value="Chromosome 10"/>
</dbReference>
<evidence type="ECO:0000313" key="3">
    <source>
        <dbReference type="Proteomes" id="UP001151752"/>
    </source>
</evidence>
<feature type="region of interest" description="Disordered" evidence="1">
    <location>
        <begin position="13"/>
        <end position="33"/>
    </location>
</feature>
<accession>A0A9Q0WUJ9</accession>
<proteinExistence type="predicted"/>
<name>A0A9Q0WUJ9_9ROSI</name>
<reference evidence="2" key="1">
    <citation type="submission" date="2022-11" db="EMBL/GenBank/DDBJ databases">
        <authorList>
            <person name="Hyden B.L."/>
            <person name="Feng K."/>
            <person name="Yates T."/>
            <person name="Jawdy S."/>
            <person name="Smart L.B."/>
            <person name="Muchero W."/>
        </authorList>
    </citation>
    <scope>NUCLEOTIDE SEQUENCE</scope>
    <source>
        <tissue evidence="2">Shoot tip</tissue>
    </source>
</reference>
<sequence>MCSQMLFFRLFPRPGRRLPSGKQRHQQNPQSLQKPWLLHNVDNSNIYYVKQCSNGL</sequence>
<dbReference type="AlphaFoldDB" id="A0A9Q0WUJ9"/>